<feature type="domain" description="SOCS box" evidence="5">
    <location>
        <begin position="237"/>
        <end position="271"/>
    </location>
</feature>
<accession>A0A9D4LU42</accession>
<evidence type="ECO:0000313" key="7">
    <source>
        <dbReference type="Proteomes" id="UP000828390"/>
    </source>
</evidence>
<feature type="repeat" description="ANK" evidence="4">
    <location>
        <begin position="59"/>
        <end position="91"/>
    </location>
</feature>
<comment type="similarity">
    <text evidence="1">Belongs to the ankyrin SOCS box (ASB) family.</text>
</comment>
<dbReference type="FunFam" id="1.10.750.20:FF:000001">
    <property type="entry name" value="Ankyrin repeat and SOCS box containing 1"/>
    <property type="match status" value="1"/>
</dbReference>
<evidence type="ECO:0000256" key="3">
    <source>
        <dbReference type="ARBA" id="ARBA00023043"/>
    </source>
</evidence>
<dbReference type="EMBL" id="JAIWYP010000002">
    <property type="protein sequence ID" value="KAH3864295.1"/>
    <property type="molecule type" value="Genomic_DNA"/>
</dbReference>
<gene>
    <name evidence="6" type="ORF">DPMN_027311</name>
</gene>
<sequence length="277" mass="31380">MSDSHSVHSVPGMAFFDHLKQLRSPKERLRDSVTKNDVQELLTLLAEGIDPNMPLNKYGDNTAIHLAAVLGHFLCIKELINAGVDCDLPNGNDITPLFNAARREHVLAMKMLLRHSHSCHGLSTLWYDGRWTEFLHSSASDSVLTALLISSPDINRMRKNLTSNILASSFHRKFYQSVYAFFLTGYHCDDTSNFIDKVKKAINDQSNSEDASNGDTPADKFLLQTDSLLNMKCTHRLQHLCRLKVRNSFHNCNVFYGSEQLHLPTSLKKYLLYEGEL</sequence>
<dbReference type="GO" id="GO:0045732">
    <property type="term" value="P:positive regulation of protein catabolic process"/>
    <property type="evidence" value="ECO:0007669"/>
    <property type="project" value="TreeGrafter"/>
</dbReference>
<dbReference type="PROSITE" id="PS50225">
    <property type="entry name" value="SOCS"/>
    <property type="match status" value="1"/>
</dbReference>
<dbReference type="PROSITE" id="PS50088">
    <property type="entry name" value="ANK_REPEAT"/>
    <property type="match status" value="1"/>
</dbReference>
<reference evidence="6" key="2">
    <citation type="submission" date="2020-11" db="EMBL/GenBank/DDBJ databases">
        <authorList>
            <person name="McCartney M.A."/>
            <person name="Auch B."/>
            <person name="Kono T."/>
            <person name="Mallez S."/>
            <person name="Becker A."/>
            <person name="Gohl D.M."/>
            <person name="Silverstein K.A.T."/>
            <person name="Koren S."/>
            <person name="Bechman K.B."/>
            <person name="Herman A."/>
            <person name="Abrahante J.E."/>
            <person name="Garbe J."/>
        </authorList>
    </citation>
    <scope>NUCLEOTIDE SEQUENCE</scope>
    <source>
        <strain evidence="6">Duluth1</strain>
        <tissue evidence="6">Whole animal</tissue>
    </source>
</reference>
<evidence type="ECO:0000256" key="2">
    <source>
        <dbReference type="ARBA" id="ARBA00022737"/>
    </source>
</evidence>
<dbReference type="AlphaFoldDB" id="A0A9D4LU42"/>
<reference evidence="6" key="1">
    <citation type="journal article" date="2019" name="bioRxiv">
        <title>The Genome of the Zebra Mussel, Dreissena polymorpha: A Resource for Invasive Species Research.</title>
        <authorList>
            <person name="McCartney M.A."/>
            <person name="Auch B."/>
            <person name="Kono T."/>
            <person name="Mallez S."/>
            <person name="Zhang Y."/>
            <person name="Obille A."/>
            <person name="Becker A."/>
            <person name="Abrahante J.E."/>
            <person name="Garbe J."/>
            <person name="Badalamenti J.P."/>
            <person name="Herman A."/>
            <person name="Mangelson H."/>
            <person name="Liachko I."/>
            <person name="Sullivan S."/>
            <person name="Sone E.D."/>
            <person name="Koren S."/>
            <person name="Silverstein K.A.T."/>
            <person name="Beckman K.B."/>
            <person name="Gohl D.M."/>
        </authorList>
    </citation>
    <scope>NUCLEOTIDE SEQUENCE</scope>
    <source>
        <strain evidence="6">Duluth1</strain>
        <tissue evidence="6">Whole animal</tissue>
    </source>
</reference>
<dbReference type="Gene3D" id="1.25.40.20">
    <property type="entry name" value="Ankyrin repeat-containing domain"/>
    <property type="match status" value="1"/>
</dbReference>
<name>A0A9D4LU42_DREPO</name>
<dbReference type="InterPro" id="IPR002110">
    <property type="entry name" value="Ankyrin_rpt"/>
</dbReference>
<dbReference type="InterPro" id="IPR051573">
    <property type="entry name" value="Ankyrin-SOCS_box_domain"/>
</dbReference>
<keyword evidence="7" id="KW-1185">Reference proteome</keyword>
<dbReference type="InterPro" id="IPR001496">
    <property type="entry name" value="SOCS_box"/>
</dbReference>
<dbReference type="InterPro" id="IPR036770">
    <property type="entry name" value="Ankyrin_rpt-contain_sf"/>
</dbReference>
<evidence type="ECO:0000256" key="4">
    <source>
        <dbReference type="PROSITE-ProRule" id="PRU00023"/>
    </source>
</evidence>
<dbReference type="PANTHER" id="PTHR24136">
    <property type="entry name" value="SOWAH (DROSOPHILA) HOMOLOG"/>
    <property type="match status" value="1"/>
</dbReference>
<proteinExistence type="inferred from homology"/>
<dbReference type="Pfam" id="PF12796">
    <property type="entry name" value="Ank_2"/>
    <property type="match status" value="1"/>
</dbReference>
<comment type="caution">
    <text evidence="6">The sequence shown here is derived from an EMBL/GenBank/DDBJ whole genome shotgun (WGS) entry which is preliminary data.</text>
</comment>
<evidence type="ECO:0000256" key="1">
    <source>
        <dbReference type="ARBA" id="ARBA00005949"/>
    </source>
</evidence>
<keyword evidence="3 4" id="KW-0040">ANK repeat</keyword>
<dbReference type="GO" id="GO:0016567">
    <property type="term" value="P:protein ubiquitination"/>
    <property type="evidence" value="ECO:0007669"/>
    <property type="project" value="TreeGrafter"/>
</dbReference>
<dbReference type="OrthoDB" id="496981at2759"/>
<dbReference type="CDD" id="cd03587">
    <property type="entry name" value="SOCS"/>
    <property type="match status" value="1"/>
</dbReference>
<dbReference type="SUPFAM" id="SSF48403">
    <property type="entry name" value="Ankyrin repeat"/>
    <property type="match status" value="1"/>
</dbReference>
<protein>
    <recommendedName>
        <fullName evidence="5">SOCS box domain-containing protein</fullName>
    </recommendedName>
</protein>
<keyword evidence="2" id="KW-0677">Repeat</keyword>
<dbReference type="InterPro" id="IPR036036">
    <property type="entry name" value="SOCS_box-like_dom_sf"/>
</dbReference>
<evidence type="ECO:0000259" key="5">
    <source>
        <dbReference type="PROSITE" id="PS50225"/>
    </source>
</evidence>
<dbReference type="GO" id="GO:0035556">
    <property type="term" value="P:intracellular signal transduction"/>
    <property type="evidence" value="ECO:0007669"/>
    <property type="project" value="InterPro"/>
</dbReference>
<dbReference type="SUPFAM" id="SSF158235">
    <property type="entry name" value="SOCS box-like"/>
    <property type="match status" value="1"/>
</dbReference>
<dbReference type="Proteomes" id="UP000828390">
    <property type="component" value="Unassembled WGS sequence"/>
</dbReference>
<evidence type="ECO:0000313" key="6">
    <source>
        <dbReference type="EMBL" id="KAH3864295.1"/>
    </source>
</evidence>
<dbReference type="SMART" id="SM00969">
    <property type="entry name" value="SOCS_box"/>
    <property type="match status" value="1"/>
</dbReference>
<dbReference type="SMART" id="SM00248">
    <property type="entry name" value="ANK"/>
    <property type="match status" value="2"/>
</dbReference>
<dbReference type="Pfam" id="PF07525">
    <property type="entry name" value="SOCS_box"/>
    <property type="match status" value="1"/>
</dbReference>
<dbReference type="Gene3D" id="1.10.750.20">
    <property type="entry name" value="SOCS box"/>
    <property type="match status" value="1"/>
</dbReference>
<organism evidence="6 7">
    <name type="scientific">Dreissena polymorpha</name>
    <name type="common">Zebra mussel</name>
    <name type="synonym">Mytilus polymorpha</name>
    <dbReference type="NCBI Taxonomy" id="45954"/>
    <lineage>
        <taxon>Eukaryota</taxon>
        <taxon>Metazoa</taxon>
        <taxon>Spiralia</taxon>
        <taxon>Lophotrochozoa</taxon>
        <taxon>Mollusca</taxon>
        <taxon>Bivalvia</taxon>
        <taxon>Autobranchia</taxon>
        <taxon>Heteroconchia</taxon>
        <taxon>Euheterodonta</taxon>
        <taxon>Imparidentia</taxon>
        <taxon>Neoheterodontei</taxon>
        <taxon>Myida</taxon>
        <taxon>Dreissenoidea</taxon>
        <taxon>Dreissenidae</taxon>
        <taxon>Dreissena</taxon>
    </lineage>
</organism>
<dbReference type="PANTHER" id="PTHR24136:SF15">
    <property type="entry name" value="ANK_REP_REGION DOMAIN-CONTAINING PROTEIN"/>
    <property type="match status" value="1"/>
</dbReference>